<comment type="caution">
    <text evidence="1">The sequence shown here is derived from an EMBL/GenBank/DDBJ whole genome shotgun (WGS) entry which is preliminary data.</text>
</comment>
<accession>A0AAN9JRU5</accession>
<dbReference type="Proteomes" id="UP001359559">
    <property type="component" value="Unassembled WGS sequence"/>
</dbReference>
<evidence type="ECO:0000313" key="1">
    <source>
        <dbReference type="EMBL" id="KAK7302923.1"/>
    </source>
</evidence>
<keyword evidence="2" id="KW-1185">Reference proteome</keyword>
<sequence>MGLKVLQWSNPILLQSPSLLQTLASAISLPSSKPRNKGASFSPPSIVCRFVNRLSFLQNTEIFLQKSKSFNHFTKRGKRNMRRAWSVSLEPFSDEEFAKKIEDLALMRVTIRWKRSCHFQWKRRSFTSKNLYKRHHHLSHIAKHPQLLFTPILSL</sequence>
<evidence type="ECO:0000313" key="2">
    <source>
        <dbReference type="Proteomes" id="UP001359559"/>
    </source>
</evidence>
<protein>
    <submittedName>
        <fullName evidence="1">Uncharacterized protein</fullName>
    </submittedName>
</protein>
<dbReference type="EMBL" id="JAYKXN010000003">
    <property type="protein sequence ID" value="KAK7302923.1"/>
    <property type="molecule type" value="Genomic_DNA"/>
</dbReference>
<reference evidence="1 2" key="1">
    <citation type="submission" date="2024-01" db="EMBL/GenBank/DDBJ databases">
        <title>The genomes of 5 underutilized Papilionoideae crops provide insights into root nodulation and disease resistance.</title>
        <authorList>
            <person name="Yuan L."/>
        </authorList>
    </citation>
    <scope>NUCLEOTIDE SEQUENCE [LARGE SCALE GENOMIC DNA]</scope>
    <source>
        <strain evidence="1">LY-2023</strain>
        <tissue evidence="1">Leaf</tissue>
    </source>
</reference>
<dbReference type="AlphaFoldDB" id="A0AAN9JRU5"/>
<organism evidence="1 2">
    <name type="scientific">Clitoria ternatea</name>
    <name type="common">Butterfly pea</name>
    <dbReference type="NCBI Taxonomy" id="43366"/>
    <lineage>
        <taxon>Eukaryota</taxon>
        <taxon>Viridiplantae</taxon>
        <taxon>Streptophyta</taxon>
        <taxon>Embryophyta</taxon>
        <taxon>Tracheophyta</taxon>
        <taxon>Spermatophyta</taxon>
        <taxon>Magnoliopsida</taxon>
        <taxon>eudicotyledons</taxon>
        <taxon>Gunneridae</taxon>
        <taxon>Pentapetalae</taxon>
        <taxon>rosids</taxon>
        <taxon>fabids</taxon>
        <taxon>Fabales</taxon>
        <taxon>Fabaceae</taxon>
        <taxon>Papilionoideae</taxon>
        <taxon>50 kb inversion clade</taxon>
        <taxon>NPAAA clade</taxon>
        <taxon>indigoferoid/millettioid clade</taxon>
        <taxon>Phaseoleae</taxon>
        <taxon>Clitoria</taxon>
    </lineage>
</organism>
<proteinExistence type="predicted"/>
<name>A0AAN9JRU5_CLITE</name>
<gene>
    <name evidence="1" type="ORF">RJT34_13820</name>
</gene>